<proteinExistence type="predicted"/>
<sequence length="133" mass="14875">SLPLKLHFTKHPTQCLMGYPFCNSHNLLGILHDVQAALPSSEPFLHNIHCITGEPPTSMPIDEPLQGFTAAETGLTTLPHATHDILQLIQGPNFTANAALVQHFYQHQTTTVTLMLIFWQTLHQEYLISLQLD</sequence>
<dbReference type="Proteomes" id="UP000824469">
    <property type="component" value="Unassembled WGS sequence"/>
</dbReference>
<keyword evidence="2" id="KW-1185">Reference proteome</keyword>
<feature type="non-terminal residue" evidence="1">
    <location>
        <position position="1"/>
    </location>
</feature>
<gene>
    <name evidence="1" type="ORF">KI387_035082</name>
</gene>
<reference evidence="1 2" key="1">
    <citation type="journal article" date="2021" name="Nat. Plants">
        <title>The Taxus genome provides insights into paclitaxel biosynthesis.</title>
        <authorList>
            <person name="Xiong X."/>
            <person name="Gou J."/>
            <person name="Liao Q."/>
            <person name="Li Y."/>
            <person name="Zhou Q."/>
            <person name="Bi G."/>
            <person name="Li C."/>
            <person name="Du R."/>
            <person name="Wang X."/>
            <person name="Sun T."/>
            <person name="Guo L."/>
            <person name="Liang H."/>
            <person name="Lu P."/>
            <person name="Wu Y."/>
            <person name="Zhang Z."/>
            <person name="Ro D.K."/>
            <person name="Shang Y."/>
            <person name="Huang S."/>
            <person name="Yan J."/>
        </authorList>
    </citation>
    <scope>NUCLEOTIDE SEQUENCE [LARGE SCALE GENOMIC DNA]</scope>
    <source>
        <strain evidence="1">Ta-2019</strain>
    </source>
</reference>
<organism evidence="1 2">
    <name type="scientific">Taxus chinensis</name>
    <name type="common">Chinese yew</name>
    <name type="synonym">Taxus wallichiana var. chinensis</name>
    <dbReference type="NCBI Taxonomy" id="29808"/>
    <lineage>
        <taxon>Eukaryota</taxon>
        <taxon>Viridiplantae</taxon>
        <taxon>Streptophyta</taxon>
        <taxon>Embryophyta</taxon>
        <taxon>Tracheophyta</taxon>
        <taxon>Spermatophyta</taxon>
        <taxon>Pinopsida</taxon>
        <taxon>Pinidae</taxon>
        <taxon>Conifers II</taxon>
        <taxon>Cupressales</taxon>
        <taxon>Taxaceae</taxon>
        <taxon>Taxus</taxon>
    </lineage>
</organism>
<protein>
    <submittedName>
        <fullName evidence="1">Uncharacterized protein</fullName>
    </submittedName>
</protein>
<dbReference type="EMBL" id="JAHRHJ020003813">
    <property type="protein sequence ID" value="KAH9290965.1"/>
    <property type="molecule type" value="Genomic_DNA"/>
</dbReference>
<accession>A0AA38F6N5</accession>
<name>A0AA38F6N5_TAXCH</name>
<dbReference type="AlphaFoldDB" id="A0AA38F6N5"/>
<evidence type="ECO:0000313" key="1">
    <source>
        <dbReference type="EMBL" id="KAH9290965.1"/>
    </source>
</evidence>
<comment type="caution">
    <text evidence="1">The sequence shown here is derived from an EMBL/GenBank/DDBJ whole genome shotgun (WGS) entry which is preliminary data.</text>
</comment>
<evidence type="ECO:0000313" key="2">
    <source>
        <dbReference type="Proteomes" id="UP000824469"/>
    </source>
</evidence>